<feature type="transmembrane region" description="Helical" evidence="1">
    <location>
        <begin position="446"/>
        <end position="465"/>
    </location>
</feature>
<name>A0ABQ5R1M7_9ACTN</name>
<dbReference type="Proteomes" id="UP001144280">
    <property type="component" value="Unassembled WGS sequence"/>
</dbReference>
<feature type="transmembrane region" description="Helical" evidence="1">
    <location>
        <begin position="120"/>
        <end position="149"/>
    </location>
</feature>
<evidence type="ECO:0000256" key="1">
    <source>
        <dbReference type="SAM" id="Phobius"/>
    </source>
</evidence>
<sequence>MSAFTGTARLTRLALRRDRIQLPLWILGTVLLLWTTISATREQYPTEEDRLQALTTVAGSPAVLILRSAPTNTSEGGMLVFQILTFLALLAGFMSTLAVVRHTRQNEETGRSEMLGAMVVGRYASLTAALVTAVIANAVLAMLIALVLVGSGLGGAGAVAAGVAVGAAGVSFAGLAAVVAQAAQGARAANGMAAAAIGIAFLVRGFGDAFGEIQANGYTMDNAWPVWLSPIGWAEQVRPYAGERLWVLALPLLLFAGSVAVSFALAGRRDVGMGLIAARPGPRSAKRALLSPLGLAWRLQRGTLLGWAIGVGAMAAVVGSLSGTVEEAYRDNAKAAETIAKIGGGGTSNLVDAFFAAMMAIIGAMVAGYVVQALMRPRAEEAGGPAEAVLATATGRLRWLGSHLAVAVGGATALLLLAGLCAGLVYGLTEGDLGTHLADMTGAALVQLPAALILAGVAIAAYGLLPRLAVGLAWAAFTVSLVLGQLGDLLGLPQAVRDISPFSHVPAVPAVDATAGPLLALVAVALAFGIAGMASFRRRNLAL</sequence>
<feature type="transmembrane region" description="Helical" evidence="1">
    <location>
        <begin position="304"/>
        <end position="322"/>
    </location>
</feature>
<feature type="transmembrane region" description="Helical" evidence="1">
    <location>
        <begin position="472"/>
        <end position="495"/>
    </location>
</feature>
<feature type="transmembrane region" description="Helical" evidence="1">
    <location>
        <begin position="20"/>
        <end position="39"/>
    </location>
</feature>
<protein>
    <submittedName>
        <fullName evidence="2">Exporter of polyketide antibiotics</fullName>
    </submittedName>
</protein>
<dbReference type="EMBL" id="BSDI01000024">
    <property type="protein sequence ID" value="GLH99480.1"/>
    <property type="molecule type" value="Genomic_DNA"/>
</dbReference>
<accession>A0ABQ5R1M7</accession>
<keyword evidence="3" id="KW-1185">Reference proteome</keyword>
<evidence type="ECO:0000313" key="3">
    <source>
        <dbReference type="Proteomes" id="UP001144280"/>
    </source>
</evidence>
<keyword evidence="1" id="KW-1133">Transmembrane helix</keyword>
<comment type="caution">
    <text evidence="2">The sequence shown here is derived from an EMBL/GenBank/DDBJ whole genome shotgun (WGS) entry which is preliminary data.</text>
</comment>
<dbReference type="RefSeq" id="WP_281899158.1">
    <property type="nucleotide sequence ID" value="NZ_BSDI01000024.1"/>
</dbReference>
<feature type="transmembrane region" description="Helical" evidence="1">
    <location>
        <begin position="155"/>
        <end position="180"/>
    </location>
</feature>
<feature type="transmembrane region" description="Helical" evidence="1">
    <location>
        <begin position="515"/>
        <end position="536"/>
    </location>
</feature>
<feature type="transmembrane region" description="Helical" evidence="1">
    <location>
        <begin position="245"/>
        <end position="266"/>
    </location>
</feature>
<feature type="transmembrane region" description="Helical" evidence="1">
    <location>
        <begin position="81"/>
        <end position="100"/>
    </location>
</feature>
<keyword evidence="1" id="KW-0812">Transmembrane</keyword>
<feature type="transmembrane region" description="Helical" evidence="1">
    <location>
        <begin position="353"/>
        <end position="371"/>
    </location>
</feature>
<organism evidence="2 3">
    <name type="scientific">Phytohabitans aurantiacus</name>
    <dbReference type="NCBI Taxonomy" id="3016789"/>
    <lineage>
        <taxon>Bacteria</taxon>
        <taxon>Bacillati</taxon>
        <taxon>Actinomycetota</taxon>
        <taxon>Actinomycetes</taxon>
        <taxon>Micromonosporales</taxon>
        <taxon>Micromonosporaceae</taxon>
    </lineage>
</organism>
<feature type="transmembrane region" description="Helical" evidence="1">
    <location>
        <begin position="192"/>
        <end position="211"/>
    </location>
</feature>
<evidence type="ECO:0000313" key="2">
    <source>
        <dbReference type="EMBL" id="GLH99480.1"/>
    </source>
</evidence>
<proteinExistence type="predicted"/>
<reference evidence="2" key="1">
    <citation type="submission" date="2022-12" db="EMBL/GenBank/DDBJ databases">
        <title>New Phytohabitans aurantiacus sp. RD004123 nov., an actinomycete isolated from soil.</title>
        <authorList>
            <person name="Triningsih D.W."/>
            <person name="Harunari E."/>
            <person name="Igarashi Y."/>
        </authorList>
    </citation>
    <scope>NUCLEOTIDE SEQUENCE</scope>
    <source>
        <strain evidence="2">RD004123</strain>
    </source>
</reference>
<gene>
    <name evidence="2" type="ORF">Pa4123_47560</name>
</gene>
<feature type="transmembrane region" description="Helical" evidence="1">
    <location>
        <begin position="404"/>
        <end position="426"/>
    </location>
</feature>
<keyword evidence="1" id="KW-0472">Membrane</keyword>